<dbReference type="InterPro" id="IPR050090">
    <property type="entry name" value="Tyrosine_recombinase_XerCD"/>
</dbReference>
<reference evidence="5 6" key="1">
    <citation type="submission" date="2019-09" db="EMBL/GenBank/DDBJ databases">
        <title>Distinct polysaccharide growth profiles of human intestinal Prevotella copri isolates.</title>
        <authorList>
            <person name="Fehlner-Peach H."/>
            <person name="Magnabosco C."/>
            <person name="Raghavan V."/>
            <person name="Scher J.U."/>
            <person name="Tett A."/>
            <person name="Cox L.M."/>
            <person name="Gottsegen C."/>
            <person name="Watters A."/>
            <person name="Wiltshire- Gordon J.D."/>
            <person name="Segata N."/>
            <person name="Bonneau R."/>
            <person name="Littman D.R."/>
        </authorList>
    </citation>
    <scope>NUCLEOTIDE SEQUENCE [LARGE SCALE GENOMIC DNA]</scope>
    <source>
        <strain evidence="6">iA622</strain>
    </source>
</reference>
<gene>
    <name evidence="5" type="ORF">F7D73_15925</name>
</gene>
<feature type="domain" description="Tyr recombinase" evidence="4">
    <location>
        <begin position="158"/>
        <end position="341"/>
    </location>
</feature>
<dbReference type="AlphaFoldDB" id="A0A6G1U5H3"/>
<dbReference type="InterPro" id="IPR013762">
    <property type="entry name" value="Integrase-like_cat_sf"/>
</dbReference>
<dbReference type="GO" id="GO:0015074">
    <property type="term" value="P:DNA integration"/>
    <property type="evidence" value="ECO:0007669"/>
    <property type="project" value="InterPro"/>
</dbReference>
<evidence type="ECO:0000313" key="5">
    <source>
        <dbReference type="EMBL" id="MQN82395.1"/>
    </source>
</evidence>
<dbReference type="SUPFAM" id="SSF56349">
    <property type="entry name" value="DNA breaking-rejoining enzymes"/>
    <property type="match status" value="1"/>
</dbReference>
<evidence type="ECO:0000259" key="4">
    <source>
        <dbReference type="PROSITE" id="PS51898"/>
    </source>
</evidence>
<dbReference type="PANTHER" id="PTHR30349:SF64">
    <property type="entry name" value="PROPHAGE INTEGRASE INTD-RELATED"/>
    <property type="match status" value="1"/>
</dbReference>
<dbReference type="PANTHER" id="PTHR30349">
    <property type="entry name" value="PHAGE INTEGRASE-RELATED"/>
    <property type="match status" value="1"/>
</dbReference>
<dbReference type="GO" id="GO:0006310">
    <property type="term" value="P:DNA recombination"/>
    <property type="evidence" value="ECO:0007669"/>
    <property type="project" value="UniProtKB-KW"/>
</dbReference>
<dbReference type="InterPro" id="IPR025269">
    <property type="entry name" value="SAM-like_dom"/>
</dbReference>
<protein>
    <submittedName>
        <fullName evidence="5">Site-specific integrase</fullName>
    </submittedName>
</protein>
<dbReference type="PROSITE" id="PS51898">
    <property type="entry name" value="TYR_RECOMBINASE"/>
    <property type="match status" value="1"/>
</dbReference>
<comment type="caution">
    <text evidence="5">The sequence shown here is derived from an EMBL/GenBank/DDBJ whole genome shotgun (WGS) entry which is preliminary data.</text>
</comment>
<dbReference type="InterPro" id="IPR010998">
    <property type="entry name" value="Integrase_recombinase_N"/>
</dbReference>
<dbReference type="OrthoDB" id="5326076at2"/>
<proteinExistence type="inferred from homology"/>
<dbReference type="Gene3D" id="1.10.443.10">
    <property type="entry name" value="Intergrase catalytic core"/>
    <property type="match status" value="1"/>
</dbReference>
<evidence type="ECO:0000256" key="2">
    <source>
        <dbReference type="ARBA" id="ARBA00023125"/>
    </source>
</evidence>
<dbReference type="Gene3D" id="1.10.150.130">
    <property type="match status" value="1"/>
</dbReference>
<accession>A0A6G1U5H3</accession>
<evidence type="ECO:0000313" key="6">
    <source>
        <dbReference type="Proteomes" id="UP000480425"/>
    </source>
</evidence>
<dbReference type="GO" id="GO:0003677">
    <property type="term" value="F:DNA binding"/>
    <property type="evidence" value="ECO:0007669"/>
    <property type="project" value="UniProtKB-KW"/>
</dbReference>
<name>A0A6G1U5H3_9BACT</name>
<dbReference type="InterPro" id="IPR002104">
    <property type="entry name" value="Integrase_catalytic"/>
</dbReference>
<keyword evidence="2" id="KW-0238">DNA-binding</keyword>
<dbReference type="EMBL" id="VZCB01000110">
    <property type="protein sequence ID" value="MQN82395.1"/>
    <property type="molecule type" value="Genomic_DNA"/>
</dbReference>
<keyword evidence="3" id="KW-0233">DNA recombination</keyword>
<organism evidence="5 6">
    <name type="scientific">Segatella copri</name>
    <dbReference type="NCBI Taxonomy" id="165179"/>
    <lineage>
        <taxon>Bacteria</taxon>
        <taxon>Pseudomonadati</taxon>
        <taxon>Bacteroidota</taxon>
        <taxon>Bacteroidia</taxon>
        <taxon>Bacteroidales</taxon>
        <taxon>Prevotellaceae</taxon>
        <taxon>Segatella</taxon>
    </lineage>
</organism>
<dbReference type="InterPro" id="IPR011010">
    <property type="entry name" value="DNA_brk_join_enz"/>
</dbReference>
<dbReference type="Pfam" id="PF13102">
    <property type="entry name" value="Phage_int_SAM_5"/>
    <property type="match status" value="1"/>
</dbReference>
<evidence type="ECO:0000256" key="3">
    <source>
        <dbReference type="ARBA" id="ARBA00023172"/>
    </source>
</evidence>
<dbReference type="Pfam" id="PF00589">
    <property type="entry name" value="Phage_integrase"/>
    <property type="match status" value="1"/>
</dbReference>
<sequence>MTLRIELPDDFEMKKDDEIIIRFNSKAGQHGYSVITKTQDEMEKMEKSKPNRGVKLGDYAEKIRQRLKDNYQYRTADINQCTMKSFMKFRKQKDILLCELDELVVGAYESYLKHQGLTLNTISFYMRRLRAIYNSAVKELEIPDRKPFAGAFTRTTKTSKRAISQKAIRQLAKLKLETYNQQFARDLFLFSYYTRGMSFVDIACLEKSNIRNGYLIYKRRKTGQELRIAWRQSMQDIVDRYPSLDGKHLLGILDNHAEKSLRQQRHYRQCLINKTLKKLSKLIDIDITLTMYVARHSWATNAKEKNVPVSVISDSMGHNSEKTTQIYLKSINADQIDQTNDILIDAITK</sequence>
<comment type="similarity">
    <text evidence="1">Belongs to the 'phage' integrase family.</text>
</comment>
<evidence type="ECO:0000256" key="1">
    <source>
        <dbReference type="ARBA" id="ARBA00008857"/>
    </source>
</evidence>
<dbReference type="Proteomes" id="UP000480425">
    <property type="component" value="Unassembled WGS sequence"/>
</dbReference>
<dbReference type="RefSeq" id="WP_153126298.1">
    <property type="nucleotide sequence ID" value="NZ_VZCB01000110.1"/>
</dbReference>